<dbReference type="InterPro" id="IPR036244">
    <property type="entry name" value="TipA-like_antibiotic-bd"/>
</dbReference>
<name>A0A926ND29_9BACL</name>
<dbReference type="EMBL" id="JACXAH010000002">
    <property type="protein sequence ID" value="MBD1371223.1"/>
    <property type="molecule type" value="Genomic_DNA"/>
</dbReference>
<dbReference type="Proteomes" id="UP000661691">
    <property type="component" value="Unassembled WGS sequence"/>
</dbReference>
<keyword evidence="2" id="KW-0238">DNA-binding</keyword>
<dbReference type="InterPro" id="IPR012925">
    <property type="entry name" value="TipAS_dom"/>
</dbReference>
<evidence type="ECO:0000313" key="6">
    <source>
        <dbReference type="EMBL" id="MBD1371223.1"/>
    </source>
</evidence>
<dbReference type="PRINTS" id="PR00040">
    <property type="entry name" value="HTHMERR"/>
</dbReference>
<keyword evidence="4" id="KW-0804">Transcription</keyword>
<dbReference type="CDD" id="cd01106">
    <property type="entry name" value="HTH_TipAL-Mta"/>
    <property type="match status" value="1"/>
</dbReference>
<evidence type="ECO:0000313" key="7">
    <source>
        <dbReference type="Proteomes" id="UP000661691"/>
    </source>
</evidence>
<dbReference type="InterPro" id="IPR047057">
    <property type="entry name" value="MerR_fam"/>
</dbReference>
<dbReference type="Gene3D" id="1.10.490.50">
    <property type="entry name" value="Antibiotic binding domain of TipA-like multidrug resistance regulators"/>
    <property type="match status" value="1"/>
</dbReference>
<dbReference type="GO" id="GO:0003700">
    <property type="term" value="F:DNA-binding transcription factor activity"/>
    <property type="evidence" value="ECO:0007669"/>
    <property type="project" value="InterPro"/>
</dbReference>
<dbReference type="Pfam" id="PF13411">
    <property type="entry name" value="MerR_1"/>
    <property type="match status" value="1"/>
</dbReference>
<dbReference type="RefSeq" id="WP_191141420.1">
    <property type="nucleotide sequence ID" value="NZ_JACXAH010000002.1"/>
</dbReference>
<dbReference type="PANTHER" id="PTHR30204">
    <property type="entry name" value="REDOX-CYCLING DRUG-SENSING TRANSCRIPTIONAL ACTIVATOR SOXR"/>
    <property type="match status" value="1"/>
</dbReference>
<evidence type="ECO:0000256" key="3">
    <source>
        <dbReference type="ARBA" id="ARBA00023159"/>
    </source>
</evidence>
<comment type="caution">
    <text evidence="6">The sequence shown here is derived from an EMBL/GenBank/DDBJ whole genome shotgun (WGS) entry which is preliminary data.</text>
</comment>
<keyword evidence="7" id="KW-1185">Reference proteome</keyword>
<accession>A0A926ND29</accession>
<dbReference type="SUPFAM" id="SSF89082">
    <property type="entry name" value="Antibiotic binding domain of TipA-like multidrug resistance regulators"/>
    <property type="match status" value="1"/>
</dbReference>
<proteinExistence type="predicted"/>
<dbReference type="AlphaFoldDB" id="A0A926ND29"/>
<evidence type="ECO:0000256" key="2">
    <source>
        <dbReference type="ARBA" id="ARBA00023125"/>
    </source>
</evidence>
<gene>
    <name evidence="6" type="ORF">IC620_02475</name>
</gene>
<evidence type="ECO:0000259" key="5">
    <source>
        <dbReference type="PROSITE" id="PS50937"/>
    </source>
</evidence>
<dbReference type="PANTHER" id="PTHR30204:SF90">
    <property type="entry name" value="HTH-TYPE TRANSCRIPTIONAL ACTIVATOR MTA"/>
    <property type="match status" value="1"/>
</dbReference>
<dbReference type="InterPro" id="IPR009061">
    <property type="entry name" value="DNA-bd_dom_put_sf"/>
</dbReference>
<evidence type="ECO:0000256" key="4">
    <source>
        <dbReference type="ARBA" id="ARBA00023163"/>
    </source>
</evidence>
<dbReference type="Gene3D" id="1.10.1660.10">
    <property type="match status" value="1"/>
</dbReference>
<dbReference type="InterPro" id="IPR000551">
    <property type="entry name" value="MerR-type_HTH_dom"/>
</dbReference>
<protein>
    <submittedName>
        <fullName evidence="6">MerR family transcriptional regulator</fullName>
    </submittedName>
</protein>
<dbReference type="SMART" id="SM00422">
    <property type="entry name" value="HTH_MERR"/>
    <property type="match status" value="1"/>
</dbReference>
<reference evidence="6" key="1">
    <citation type="submission" date="2020-09" db="EMBL/GenBank/DDBJ databases">
        <title>A novel bacterium of genus Hazenella, isolated from South China Sea.</title>
        <authorList>
            <person name="Huang H."/>
            <person name="Mo K."/>
            <person name="Hu Y."/>
        </authorList>
    </citation>
    <scope>NUCLEOTIDE SEQUENCE</scope>
    <source>
        <strain evidence="6">IB182357</strain>
    </source>
</reference>
<dbReference type="Pfam" id="PF07739">
    <property type="entry name" value="TipAS"/>
    <property type="match status" value="1"/>
</dbReference>
<organism evidence="6 7">
    <name type="scientific">Polycladospora coralii</name>
    <dbReference type="NCBI Taxonomy" id="2771432"/>
    <lineage>
        <taxon>Bacteria</taxon>
        <taxon>Bacillati</taxon>
        <taxon>Bacillota</taxon>
        <taxon>Bacilli</taxon>
        <taxon>Bacillales</taxon>
        <taxon>Thermoactinomycetaceae</taxon>
        <taxon>Polycladospora</taxon>
    </lineage>
</organism>
<dbReference type="GO" id="GO:0003677">
    <property type="term" value="F:DNA binding"/>
    <property type="evidence" value="ECO:0007669"/>
    <property type="project" value="UniProtKB-KW"/>
</dbReference>
<feature type="domain" description="HTH merR-type" evidence="5">
    <location>
        <begin position="1"/>
        <end position="71"/>
    </location>
</feature>
<sequence>MGLKVKELADLAGVSVRTLHYYDQIGLLTPSEVSAKGFRIYDGIDLERLQQILFFRELDFSLQEIKAILDNPAFDRKRALILHKEVLLQKKERLEKIIQTVERSISAMTGGATMHKSDLFEGFDKHQQQYADEVRWRFNPKRVAEAEQKTKQYKQADWTEIMQEWHAIYEQLAARMHAGPDDAEVQNLISNYQQLITKRFYHCTPEILQGLGQMYVQDERFTENIDRTQAGLAQFLHEAIEIYVKKEA</sequence>
<dbReference type="SUPFAM" id="SSF46955">
    <property type="entry name" value="Putative DNA-binding domain"/>
    <property type="match status" value="1"/>
</dbReference>
<dbReference type="PROSITE" id="PS50937">
    <property type="entry name" value="HTH_MERR_2"/>
    <property type="match status" value="1"/>
</dbReference>
<keyword evidence="1" id="KW-0805">Transcription regulation</keyword>
<keyword evidence="3" id="KW-0010">Activator</keyword>
<evidence type="ECO:0000256" key="1">
    <source>
        <dbReference type="ARBA" id="ARBA00023015"/>
    </source>
</evidence>